<keyword evidence="2" id="KW-1185">Reference proteome</keyword>
<evidence type="ECO:0000313" key="2">
    <source>
        <dbReference type="Proteomes" id="UP000036958"/>
    </source>
</evidence>
<dbReference type="InterPro" id="IPR045738">
    <property type="entry name" value="DUF6088"/>
</dbReference>
<dbReference type="EMBL" id="LGIA01000052">
    <property type="protein sequence ID" value="KOH46006.1"/>
    <property type="molecule type" value="Genomic_DNA"/>
</dbReference>
<dbReference type="PATRIC" id="fig|1409788.3.peg.1197"/>
<proteinExistence type="predicted"/>
<dbReference type="Proteomes" id="UP000036958">
    <property type="component" value="Unassembled WGS sequence"/>
</dbReference>
<gene>
    <name evidence="1" type="ORF">NC99_11790</name>
</gene>
<evidence type="ECO:0000313" key="1">
    <source>
        <dbReference type="EMBL" id="KOH46006.1"/>
    </source>
</evidence>
<evidence type="ECO:0008006" key="3">
    <source>
        <dbReference type="Google" id="ProtNLM"/>
    </source>
</evidence>
<protein>
    <recommendedName>
        <fullName evidence="3">AbiEi antitoxin C-terminal domain-containing protein</fullName>
    </recommendedName>
</protein>
<comment type="caution">
    <text evidence="1">The sequence shown here is derived from an EMBL/GenBank/DDBJ whole genome shotgun (WGS) entry which is preliminary data.</text>
</comment>
<dbReference type="STRING" id="1409788.NC99_11790"/>
<dbReference type="AlphaFoldDB" id="A0A0L8VC20"/>
<dbReference type="Pfam" id="PF19570">
    <property type="entry name" value="DUF6088"/>
    <property type="match status" value="1"/>
</dbReference>
<accession>A0A0L8VC20</accession>
<sequence length="357" mass="41250">MNSCIYYSINLVTNLVTIAIAQRQNILYMSNHKHFDLVVNLAITACASWEYRKEIGTLPSPSSFAPKYLILKRSIEATLDFFTGKERWGPKIILLKVTFLPAKTLLLLFLKRNTSCMKVADKVRNKIEKLPEGYVFGYDDFNIEQNEESALKVALFRLVKAGTIDRLSKGRFYKPQKGIVGNLNPDEYEIVKDLLFENQKPIGYITGYGIFNRFGFTTQLSNVIQIGTNFDKKQIQRGRYKIKFVRQWNTITNNNIYLLQLLDCIRYIKNIPDATVNQSFQRLTFLTKELSPKDIRTFASLALNYPSQARSLTGALLEKLNYNDLADRLFRSLKATTYFNVNISSDLIPNKQKWRIQ</sequence>
<reference evidence="2" key="1">
    <citation type="submission" date="2015-07" db="EMBL/GenBank/DDBJ databases">
        <title>Genome sequencing of Sunxiuqinia dokdonensis strain SK.</title>
        <authorList>
            <person name="Ahn S."/>
            <person name="Kim B.-C."/>
        </authorList>
    </citation>
    <scope>NUCLEOTIDE SEQUENCE [LARGE SCALE GENOMIC DNA]</scope>
    <source>
        <strain evidence="2">SK</strain>
    </source>
</reference>
<organism evidence="1 2">
    <name type="scientific">Sunxiuqinia dokdonensis</name>
    <dbReference type="NCBI Taxonomy" id="1409788"/>
    <lineage>
        <taxon>Bacteria</taxon>
        <taxon>Pseudomonadati</taxon>
        <taxon>Bacteroidota</taxon>
        <taxon>Bacteroidia</taxon>
        <taxon>Marinilabiliales</taxon>
        <taxon>Prolixibacteraceae</taxon>
        <taxon>Sunxiuqinia</taxon>
    </lineage>
</organism>
<name>A0A0L8VC20_9BACT</name>